<dbReference type="SUPFAM" id="SSF51735">
    <property type="entry name" value="NAD(P)-binding Rossmann-fold domains"/>
    <property type="match status" value="1"/>
</dbReference>
<sequence>MNGTVALIGFGEAGRTFAGAGHWGASAKAHDLLIGEAEMDAAIAQAGVAPCATLADALDGAPLVLSLVTADQAPLVAQEAAKLIAPGTLYCDMNSVAPQTKQEAARAIEAAGAHYVDVAVMAPVNPARLSVPLLLAGERAEQARTLLEALGFANTRIVGGEVGRASAIKMIRSVMVKGMEALTAECMLAAQQAGVLDEVLSSLDASEKPRPWEERADYNLDRMMIHGQRRAAEMEEVVKTLEGLGTGAAMTRGTVQRQRAIGALGLKQPETGLAGKIEQVNRKGGMQTA</sequence>
<reference evidence="5 6" key="1">
    <citation type="submission" date="2020-08" db="EMBL/GenBank/DDBJ databases">
        <title>Genomic Encyclopedia of Type Strains, Phase IV (KMG-IV): sequencing the most valuable type-strain genomes for metagenomic binning, comparative biology and taxonomic classification.</title>
        <authorList>
            <person name="Goeker M."/>
        </authorList>
    </citation>
    <scope>NUCLEOTIDE SEQUENCE [LARGE SCALE GENOMIC DNA]</scope>
    <source>
        <strain evidence="5 6">DSM 26189</strain>
    </source>
</reference>
<protein>
    <submittedName>
        <fullName evidence="5">3-hydroxyisobutyrate dehydrogenase-like beta-hydroxyacid dehydrogenase</fullName>
    </submittedName>
</protein>
<dbReference type="InterPro" id="IPR006115">
    <property type="entry name" value="6PGDH_NADP-bd"/>
</dbReference>
<proteinExistence type="predicted"/>
<feature type="active site" evidence="2">
    <location>
        <position position="169"/>
    </location>
</feature>
<dbReference type="InterPro" id="IPR015815">
    <property type="entry name" value="HIBADH-related"/>
</dbReference>
<name>A0A7W6BJ69_9SPHN</name>
<evidence type="ECO:0000259" key="3">
    <source>
        <dbReference type="Pfam" id="PF03446"/>
    </source>
</evidence>
<dbReference type="Gene3D" id="3.40.50.720">
    <property type="entry name" value="NAD(P)-binding Rossmann-like Domain"/>
    <property type="match status" value="1"/>
</dbReference>
<dbReference type="InterPro" id="IPR013328">
    <property type="entry name" value="6PGD_dom2"/>
</dbReference>
<dbReference type="InterPro" id="IPR036291">
    <property type="entry name" value="NAD(P)-bd_dom_sf"/>
</dbReference>
<dbReference type="InterPro" id="IPR051265">
    <property type="entry name" value="HIBADH-related_NP60_sf"/>
</dbReference>
<dbReference type="RefSeq" id="WP_188073401.1">
    <property type="nucleotide sequence ID" value="NZ_BSPS01000027.1"/>
</dbReference>
<feature type="domain" description="Phosphogluconate dehydrogenase NAD-binding putative C-terminal" evidence="4">
    <location>
        <begin position="190"/>
        <end position="260"/>
    </location>
</feature>
<dbReference type="PIRSF" id="PIRSF000103">
    <property type="entry name" value="HIBADH"/>
    <property type="match status" value="1"/>
</dbReference>
<evidence type="ECO:0000313" key="6">
    <source>
        <dbReference type="Proteomes" id="UP000571950"/>
    </source>
</evidence>
<organism evidence="5 6">
    <name type="scientific">Sphingobium jiangsuense</name>
    <dbReference type="NCBI Taxonomy" id="870476"/>
    <lineage>
        <taxon>Bacteria</taxon>
        <taxon>Pseudomonadati</taxon>
        <taxon>Pseudomonadota</taxon>
        <taxon>Alphaproteobacteria</taxon>
        <taxon>Sphingomonadales</taxon>
        <taxon>Sphingomonadaceae</taxon>
        <taxon>Sphingobium</taxon>
    </lineage>
</organism>
<dbReference type="EMBL" id="JACIDT010000017">
    <property type="protein sequence ID" value="MBB3927980.1"/>
    <property type="molecule type" value="Genomic_DNA"/>
</dbReference>
<evidence type="ECO:0000313" key="5">
    <source>
        <dbReference type="EMBL" id="MBB3927980.1"/>
    </source>
</evidence>
<gene>
    <name evidence="5" type="ORF">GGR43_003719</name>
</gene>
<evidence type="ECO:0000259" key="4">
    <source>
        <dbReference type="Pfam" id="PF09130"/>
    </source>
</evidence>
<dbReference type="AlphaFoldDB" id="A0A7W6BJ69"/>
<dbReference type="Pfam" id="PF09130">
    <property type="entry name" value="DUF1932"/>
    <property type="match status" value="1"/>
</dbReference>
<comment type="caution">
    <text evidence="5">The sequence shown here is derived from an EMBL/GenBank/DDBJ whole genome shotgun (WGS) entry which is preliminary data.</text>
</comment>
<evidence type="ECO:0000256" key="1">
    <source>
        <dbReference type="ARBA" id="ARBA00023002"/>
    </source>
</evidence>
<dbReference type="GO" id="GO:0016491">
    <property type="term" value="F:oxidoreductase activity"/>
    <property type="evidence" value="ECO:0007669"/>
    <property type="project" value="UniProtKB-KW"/>
</dbReference>
<dbReference type="Pfam" id="PF03446">
    <property type="entry name" value="NAD_binding_2"/>
    <property type="match status" value="1"/>
</dbReference>
<keyword evidence="6" id="KW-1185">Reference proteome</keyword>
<dbReference type="GO" id="GO:0050661">
    <property type="term" value="F:NADP binding"/>
    <property type="evidence" value="ECO:0007669"/>
    <property type="project" value="InterPro"/>
</dbReference>
<dbReference type="PANTHER" id="PTHR43580">
    <property type="entry name" value="OXIDOREDUCTASE GLYR1-RELATED"/>
    <property type="match status" value="1"/>
</dbReference>
<dbReference type="PANTHER" id="PTHR43580:SF2">
    <property type="entry name" value="CYTOKINE-LIKE NUCLEAR FACTOR N-PAC"/>
    <property type="match status" value="1"/>
</dbReference>
<feature type="domain" description="6-phosphogluconate dehydrogenase NADP-binding" evidence="3">
    <location>
        <begin position="5"/>
        <end position="151"/>
    </location>
</feature>
<dbReference type="InterPro" id="IPR008927">
    <property type="entry name" value="6-PGluconate_DH-like_C_sf"/>
</dbReference>
<dbReference type="Gene3D" id="1.10.1040.10">
    <property type="entry name" value="N-(1-d-carboxylethyl)-l-norvaline Dehydrogenase, domain 2"/>
    <property type="match status" value="1"/>
</dbReference>
<evidence type="ECO:0000256" key="2">
    <source>
        <dbReference type="PIRSR" id="PIRSR000103-1"/>
    </source>
</evidence>
<dbReference type="SUPFAM" id="SSF48179">
    <property type="entry name" value="6-phosphogluconate dehydrogenase C-terminal domain-like"/>
    <property type="match status" value="1"/>
</dbReference>
<keyword evidence="1" id="KW-0560">Oxidoreductase</keyword>
<dbReference type="InterPro" id="IPR015814">
    <property type="entry name" value="Pgluconate_DH_NAD-bd_C"/>
</dbReference>
<dbReference type="Proteomes" id="UP000571950">
    <property type="component" value="Unassembled WGS sequence"/>
</dbReference>
<accession>A0A7W6BJ69</accession>